<dbReference type="InterPro" id="IPR021474">
    <property type="entry name" value="DUF3127"/>
</dbReference>
<organism evidence="2 3">
    <name type="scientific">Porphyromonas miyakawae</name>
    <dbReference type="NCBI Taxonomy" id="3137470"/>
    <lineage>
        <taxon>Bacteria</taxon>
        <taxon>Pseudomonadati</taxon>
        <taxon>Bacteroidota</taxon>
        <taxon>Bacteroidia</taxon>
        <taxon>Bacteroidales</taxon>
        <taxon>Porphyromonadaceae</taxon>
        <taxon>Porphyromonas</taxon>
    </lineage>
</organism>
<feature type="compositionally biased region" description="Acidic residues" evidence="1">
    <location>
        <begin position="134"/>
        <end position="143"/>
    </location>
</feature>
<keyword evidence="3" id="KW-1185">Reference proteome</keyword>
<reference evidence="2 3" key="1">
    <citation type="journal article" date="2025" name="Int. J. Syst. Evol. Microbiol.">
        <title>Desulfovibrio falkowii sp. nov., Porphyromonas miyakawae sp. nov., Mediterraneibacter flintii sp. nov. and Owariibacterium komagatae gen. nov., sp. nov., isolated from human faeces.</title>
        <authorList>
            <person name="Hamaguchi T."/>
            <person name="Ohara M."/>
            <person name="Hisatomi A."/>
            <person name="Sekiguchi K."/>
            <person name="Takeda J.I."/>
            <person name="Ueyama J."/>
            <person name="Ito M."/>
            <person name="Nishiwaki H."/>
            <person name="Ogi T."/>
            <person name="Hirayama M."/>
            <person name="Ohkuma M."/>
            <person name="Sakamoto M."/>
            <person name="Ohno K."/>
        </authorList>
    </citation>
    <scope>NUCLEOTIDE SEQUENCE [LARGE SCALE GENOMIC DNA]</scope>
    <source>
        <strain evidence="2 3">13CB11C</strain>
    </source>
</reference>
<gene>
    <name evidence="2" type="ORF">Tsumi_01330</name>
</gene>
<evidence type="ECO:0000313" key="3">
    <source>
        <dbReference type="Proteomes" id="UP001628220"/>
    </source>
</evidence>
<dbReference type="Pfam" id="PF11325">
    <property type="entry name" value="DUF3127"/>
    <property type="match status" value="1"/>
</dbReference>
<dbReference type="Proteomes" id="UP001628220">
    <property type="component" value="Unassembled WGS sequence"/>
</dbReference>
<evidence type="ECO:0008006" key="4">
    <source>
        <dbReference type="Google" id="ProtNLM"/>
    </source>
</evidence>
<feature type="compositionally biased region" description="Polar residues" evidence="1">
    <location>
        <begin position="111"/>
        <end position="129"/>
    </location>
</feature>
<comment type="caution">
    <text evidence="2">The sequence shown here is derived from an EMBL/GenBank/DDBJ whole genome shotgun (WGS) entry which is preliminary data.</text>
</comment>
<evidence type="ECO:0000256" key="1">
    <source>
        <dbReference type="SAM" id="MobiDB-lite"/>
    </source>
</evidence>
<dbReference type="EMBL" id="BAAFSF010000001">
    <property type="protein sequence ID" value="GAB1251029.1"/>
    <property type="molecule type" value="Genomic_DNA"/>
</dbReference>
<sequence>MDIQGRIVQILPEVEGVSKAGNAWRKQEFILSTQSGQYERKVCIALFGDRVDQFHIAEGDEVRVGIDIESREFNGRWYTNVNGYRIDKIQMTDATAQPYGEAPYQAPAAQNGYTNPSANGFNQASQSMGGEQFPEQEGDDLPF</sequence>
<feature type="region of interest" description="Disordered" evidence="1">
    <location>
        <begin position="100"/>
        <end position="143"/>
    </location>
</feature>
<name>A0ABQ0DZY7_9PORP</name>
<evidence type="ECO:0000313" key="2">
    <source>
        <dbReference type="EMBL" id="GAB1251029.1"/>
    </source>
</evidence>
<proteinExistence type="predicted"/>
<accession>A0ABQ0DZY7</accession>
<protein>
    <recommendedName>
        <fullName evidence="4">DUF3127 domain-containing protein</fullName>
    </recommendedName>
</protein>
<dbReference type="RefSeq" id="WP_411914845.1">
    <property type="nucleotide sequence ID" value="NZ_BAAFSF010000001.1"/>
</dbReference>